<dbReference type="Proteomes" id="UP000001887">
    <property type="component" value="Chromosome"/>
</dbReference>
<sequence precursor="true">MISFRMLAAALLATSLLFAGCAYPWQRQPDGRHRSTAVDATFKRRHADLQSRAAVDPIMGFARDLTIIEDDLRRDGTITVKKPDVWGDGNLMHFLQEFDAELAQRTKKFDETLQAYIARSDSAEFQSSTSFAASLGGGAAPAGGTAVAAPQNNTTIVPTLIDPHYADIDDVALFDLISKAKAAAPPSASGGIGVEPTELARQHATYIDVCQALRRRHMGDDNSRAAGYGLYKFRVPVSVLPGRETHRGHSAVVSLRAQLEVDEAHLRYTFPKLVIADLVDALTPILRDYKHKCPTAGAPATHQANAQPTGALAPASSAQQKQAHELKVKAAKADFEEEVGNIEKGVSKLPASDAKTALTTSIAELKALIEADKEAADESIVDAIDCVFKKLIAHHFALLSGGMSTPEAKTAAESLKAPIGAAKHSLSQMADRPDAAVESASGAPTAPPVGNFQRLVGDKCLQSLHCQLEESNKYRRDQPLDLQEQEIREFLFSYLSQVHSAMEAQNVYSLGQQIIHEAGICTAKGQIDQVKGHQDHWHLDVAETKMDVNFQAVSWCLALQSGVLNQNLLKIVEDLELKGKVSRTEVEMVRYNQVQFYAHDRENDLPDPNSPRVQLWRTIVREAFPLHVFTIDPQVEEQNVYDAFARRREMQLALAYSVAKGRINTAQKLAYSRQLGLDVATIDLNRTCVGFSHGNDTFGWYFYPRVQAPPTESTNIGSFVRTIWSTGPTEHYDLKHRQLEPGMRECEVLIAMPSFVTEVSFDVTTNWESIAHPGVTKRSYEEMIAQGGRVHQMKMCLGNLSDDGCYRPGDIQRMVSRVDQLEQMLGMQTHIVDVPYEYEQSGTALFSKGDVQLKPQITGTYGLSYLQADSPPAKEGGAPTTSEASFFLTGKNFHPTLTHVIVGGQESHFLGASENPTGELEVISRELLRVKVTKLNKSHSIDQGFEVRVGTPAGLSNPLFVSVTPSKPAAPAPKGFSFLNTKSLGALYFCCDPDGFQVIGKEPNPVIVSTENDRFFVNDGKVKLIAEITATAGDGTALTFKPDSAAALYTKEIDVAVATGTSYFGTISMGDLRGAVNSKMREVQPLSKDGKFTLKITGYLVFGNATVVKMLDSIEVSVTPCGCEKPAAQSPPAAGGANIVLPCLDAVLGAGEQGGGLEQLPPGLPAQILP</sequence>
<feature type="chain" id="PRO_5003036003" evidence="2">
    <location>
        <begin position="20"/>
        <end position="1170"/>
    </location>
</feature>
<dbReference type="HOGENOM" id="CLU_274147_0_0_0"/>
<evidence type="ECO:0000256" key="2">
    <source>
        <dbReference type="SAM" id="SignalP"/>
    </source>
</evidence>
<keyword evidence="2" id="KW-0732">Signal</keyword>
<keyword evidence="4" id="KW-1185">Reference proteome</keyword>
<gene>
    <name evidence="3" type="ordered locus">Psta_0382</name>
</gene>
<feature type="region of interest" description="Disordered" evidence="1">
    <location>
        <begin position="296"/>
        <end position="319"/>
    </location>
</feature>
<protein>
    <submittedName>
        <fullName evidence="3">Uncharacterized protein</fullName>
    </submittedName>
</protein>
<dbReference type="EMBL" id="CP001848">
    <property type="protein sequence ID" value="ADB15072.1"/>
    <property type="molecule type" value="Genomic_DNA"/>
</dbReference>
<evidence type="ECO:0000313" key="3">
    <source>
        <dbReference type="EMBL" id="ADB15072.1"/>
    </source>
</evidence>
<dbReference type="KEGG" id="psl:Psta_0382"/>
<proteinExistence type="predicted"/>
<reference evidence="3 4" key="1">
    <citation type="journal article" date="2009" name="Stand. Genomic Sci.">
        <title>Complete genome sequence of Pirellula staleyi type strain (ATCC 27377).</title>
        <authorList>
            <person name="Clum A."/>
            <person name="Tindall B.J."/>
            <person name="Sikorski J."/>
            <person name="Ivanova N."/>
            <person name="Mavrommatis K."/>
            <person name="Lucas S."/>
            <person name="Glavina del Rio T."/>
            <person name="Nolan M."/>
            <person name="Chen F."/>
            <person name="Tice H."/>
            <person name="Pitluck S."/>
            <person name="Cheng J.F."/>
            <person name="Chertkov O."/>
            <person name="Brettin T."/>
            <person name="Han C."/>
            <person name="Detter J.C."/>
            <person name="Kuske C."/>
            <person name="Bruce D."/>
            <person name="Goodwin L."/>
            <person name="Ovchinikova G."/>
            <person name="Pati A."/>
            <person name="Mikhailova N."/>
            <person name="Chen A."/>
            <person name="Palaniappan K."/>
            <person name="Land M."/>
            <person name="Hauser L."/>
            <person name="Chang Y.J."/>
            <person name="Jeffries C.D."/>
            <person name="Chain P."/>
            <person name="Rohde M."/>
            <person name="Goker M."/>
            <person name="Bristow J."/>
            <person name="Eisen J.A."/>
            <person name="Markowitz V."/>
            <person name="Hugenholtz P."/>
            <person name="Kyrpides N.C."/>
            <person name="Klenk H.P."/>
            <person name="Lapidus A."/>
        </authorList>
    </citation>
    <scope>NUCLEOTIDE SEQUENCE [LARGE SCALE GENOMIC DNA]</scope>
    <source>
        <strain evidence="4">ATCC 27377 / DSM 6068 / ICPB 4128</strain>
    </source>
</reference>
<dbReference type="STRING" id="530564.Psta_0382"/>
<dbReference type="eggNOG" id="COG3266">
    <property type="taxonomic scope" value="Bacteria"/>
</dbReference>
<dbReference type="OrthoDB" id="212007at2"/>
<dbReference type="PROSITE" id="PS51257">
    <property type="entry name" value="PROKAR_LIPOPROTEIN"/>
    <property type="match status" value="1"/>
</dbReference>
<organism evidence="3 4">
    <name type="scientific">Pirellula staleyi (strain ATCC 27377 / DSM 6068 / ICPB 4128)</name>
    <name type="common">Pirella staleyi</name>
    <dbReference type="NCBI Taxonomy" id="530564"/>
    <lineage>
        <taxon>Bacteria</taxon>
        <taxon>Pseudomonadati</taxon>
        <taxon>Planctomycetota</taxon>
        <taxon>Planctomycetia</taxon>
        <taxon>Pirellulales</taxon>
        <taxon>Pirellulaceae</taxon>
        <taxon>Pirellula</taxon>
    </lineage>
</organism>
<evidence type="ECO:0000313" key="4">
    <source>
        <dbReference type="Proteomes" id="UP000001887"/>
    </source>
</evidence>
<accession>D2R2G3</accession>
<dbReference type="AlphaFoldDB" id="D2R2G3"/>
<name>D2R2G3_PIRSD</name>
<feature type="signal peptide" evidence="2">
    <location>
        <begin position="1"/>
        <end position="19"/>
    </location>
</feature>
<evidence type="ECO:0000256" key="1">
    <source>
        <dbReference type="SAM" id="MobiDB-lite"/>
    </source>
</evidence>